<dbReference type="EMBL" id="KB202283">
    <property type="protein sequence ID" value="ESO91342.1"/>
    <property type="molecule type" value="Genomic_DNA"/>
</dbReference>
<dbReference type="GeneID" id="20230034"/>
<dbReference type="OMA" id="HTLWCDA"/>
<dbReference type="RefSeq" id="XP_009058037.1">
    <property type="nucleotide sequence ID" value="XM_009059789.1"/>
</dbReference>
<dbReference type="OrthoDB" id="6072202at2759"/>
<dbReference type="STRING" id="225164.V4A3U8"/>
<keyword evidence="3 4" id="KW-0808">Transferase</keyword>
<evidence type="ECO:0000256" key="3">
    <source>
        <dbReference type="ARBA" id="ARBA00022679"/>
    </source>
</evidence>
<reference evidence="6 7" key="1">
    <citation type="journal article" date="2013" name="Nature">
        <title>Insights into bilaterian evolution from three spiralian genomes.</title>
        <authorList>
            <person name="Simakov O."/>
            <person name="Marletaz F."/>
            <person name="Cho S.J."/>
            <person name="Edsinger-Gonzales E."/>
            <person name="Havlak P."/>
            <person name="Hellsten U."/>
            <person name="Kuo D.H."/>
            <person name="Larsson T."/>
            <person name="Lv J."/>
            <person name="Arendt D."/>
            <person name="Savage R."/>
            <person name="Osoegawa K."/>
            <person name="de Jong P."/>
            <person name="Grimwood J."/>
            <person name="Chapman J.A."/>
            <person name="Shapiro H."/>
            <person name="Aerts A."/>
            <person name="Otillar R.P."/>
            <person name="Terry A.Y."/>
            <person name="Boore J.L."/>
            <person name="Grigoriev I.V."/>
            <person name="Lindberg D.R."/>
            <person name="Seaver E.C."/>
            <person name="Weisblat D.A."/>
            <person name="Putnam N.H."/>
            <person name="Rokhsar D.S."/>
        </authorList>
    </citation>
    <scope>NUCLEOTIDE SEQUENCE [LARGE SCALE GENOMIC DNA]</scope>
</reference>
<dbReference type="Proteomes" id="UP000030746">
    <property type="component" value="Unassembled WGS sequence"/>
</dbReference>
<name>V4A3U8_LOTGI</name>
<comment type="similarity">
    <text evidence="1 4">Belongs to the UDP-glycosyltransferase family.</text>
</comment>
<accession>V4A3U8</accession>
<dbReference type="SUPFAM" id="SSF53756">
    <property type="entry name" value="UDP-Glycosyltransferase/glycogen phosphorylase"/>
    <property type="match status" value="1"/>
</dbReference>
<keyword evidence="2 4" id="KW-0328">Glycosyltransferase</keyword>
<comment type="subcellular location">
    <subcellularLocation>
        <location evidence="5">Membrane</location>
        <topology evidence="5">Single-pass membrane protein</topology>
    </subcellularLocation>
</comment>
<evidence type="ECO:0000256" key="1">
    <source>
        <dbReference type="ARBA" id="ARBA00009995"/>
    </source>
</evidence>
<dbReference type="PROSITE" id="PS00375">
    <property type="entry name" value="UDPGT"/>
    <property type="match status" value="1"/>
</dbReference>
<dbReference type="InterPro" id="IPR050271">
    <property type="entry name" value="UDP-glycosyltransferase"/>
</dbReference>
<sequence>MLKIVLIVLCFLSNEAQAGNFLLLPLPVTSHCLQLAGIARELIKRGHEVSAYIPESFKKSHCFDDTAVKIISFQDSEQYIHFKKYFDKGMIREIFQGKTITVSYKIIANLVAMGNEMCVNALADTKKLESLKSLMIDISIIDVTQPCLTYVAKYLNTSTVLEGSYIPPGVTGPPQTHTDPFRFTTFTDVMNFPQRVLNTLVTVAFAGPITTMIVRYNSIDKTRLKDLHSRILDADPYTMARQSVLFLENSMDFVDYPKASYPNYIRVGGLTTRPAKPLSPELNNFFNKAKNGVIVVSFGSMLTKAPEHFFKRIVKIFQQFDQSIVMSYHINSEHGNVKTMSWLPQNDVLAHKNTILFVSHCGKNGFNEGLYHAVPIVCTPFHTDQVAHATKVKNLEIGTVLDLTNSDDDTVIKILKWALNEKVLQKNIERLSAIFHDAPFNPQEKAANALEHVLKFGGDHLRPASTDFNTISNNLIDVWFIIFTCLVLWMYVSYRFIKCCCSCVCRRRKSSKKQKNE</sequence>
<dbReference type="CTD" id="20230034"/>
<dbReference type="Pfam" id="PF00201">
    <property type="entry name" value="UDPGT"/>
    <property type="match status" value="1"/>
</dbReference>
<keyword evidence="5" id="KW-1133">Transmembrane helix</keyword>
<keyword evidence="5" id="KW-0732">Signal</keyword>
<comment type="catalytic activity">
    <reaction evidence="5">
        <text>glucuronate acceptor + UDP-alpha-D-glucuronate = acceptor beta-D-glucuronoside + UDP + H(+)</text>
        <dbReference type="Rhea" id="RHEA:21032"/>
        <dbReference type="ChEBI" id="CHEBI:15378"/>
        <dbReference type="ChEBI" id="CHEBI:58052"/>
        <dbReference type="ChEBI" id="CHEBI:58223"/>
        <dbReference type="ChEBI" id="CHEBI:132367"/>
        <dbReference type="ChEBI" id="CHEBI:132368"/>
        <dbReference type="EC" id="2.4.1.17"/>
    </reaction>
</comment>
<feature type="signal peptide" evidence="5">
    <location>
        <begin position="1"/>
        <end position="18"/>
    </location>
</feature>
<keyword evidence="5" id="KW-0812">Transmembrane</keyword>
<dbReference type="InterPro" id="IPR002213">
    <property type="entry name" value="UDP_glucos_trans"/>
</dbReference>
<proteinExistence type="inferred from homology"/>
<feature type="chain" id="PRO_5005148364" description="UDP-glucuronosyltransferase" evidence="5">
    <location>
        <begin position="19"/>
        <end position="517"/>
    </location>
</feature>
<dbReference type="GO" id="GO:0016020">
    <property type="term" value="C:membrane"/>
    <property type="evidence" value="ECO:0007669"/>
    <property type="project" value="UniProtKB-SubCell"/>
</dbReference>
<gene>
    <name evidence="6" type="ORF">LOTGIDRAFT_105823</name>
</gene>
<feature type="transmembrane region" description="Helical" evidence="5">
    <location>
        <begin position="478"/>
        <end position="497"/>
    </location>
</feature>
<dbReference type="AlphaFoldDB" id="V4A3U8"/>
<dbReference type="Gene3D" id="3.40.50.2000">
    <property type="entry name" value="Glycogen Phosphorylase B"/>
    <property type="match status" value="2"/>
</dbReference>
<dbReference type="PANTHER" id="PTHR48043">
    <property type="entry name" value="EG:EG0003.4 PROTEIN-RELATED"/>
    <property type="match status" value="1"/>
</dbReference>
<evidence type="ECO:0000313" key="7">
    <source>
        <dbReference type="Proteomes" id="UP000030746"/>
    </source>
</evidence>
<keyword evidence="7" id="KW-1185">Reference proteome</keyword>
<keyword evidence="5" id="KW-0472">Membrane</keyword>
<dbReference type="CDD" id="cd03784">
    <property type="entry name" value="GT1_Gtf-like"/>
    <property type="match status" value="1"/>
</dbReference>
<dbReference type="FunFam" id="3.40.50.2000:FF:000050">
    <property type="entry name" value="UDP-glucuronosyltransferase"/>
    <property type="match status" value="1"/>
</dbReference>
<dbReference type="GO" id="GO:0015020">
    <property type="term" value="F:glucuronosyltransferase activity"/>
    <property type="evidence" value="ECO:0007669"/>
    <property type="project" value="UniProtKB-EC"/>
</dbReference>
<evidence type="ECO:0000256" key="2">
    <source>
        <dbReference type="ARBA" id="ARBA00022676"/>
    </source>
</evidence>
<evidence type="ECO:0000313" key="6">
    <source>
        <dbReference type="EMBL" id="ESO91342.1"/>
    </source>
</evidence>
<protein>
    <recommendedName>
        <fullName evidence="5">UDP-glucuronosyltransferase</fullName>
        <ecNumber evidence="5">2.4.1.17</ecNumber>
    </recommendedName>
</protein>
<dbReference type="HOGENOM" id="CLU_012949_3_1_1"/>
<dbReference type="PANTHER" id="PTHR48043:SF145">
    <property type="entry name" value="FI06409P-RELATED"/>
    <property type="match status" value="1"/>
</dbReference>
<evidence type="ECO:0000256" key="4">
    <source>
        <dbReference type="RuleBase" id="RU003718"/>
    </source>
</evidence>
<evidence type="ECO:0000256" key="5">
    <source>
        <dbReference type="RuleBase" id="RU362059"/>
    </source>
</evidence>
<dbReference type="KEGG" id="lgi:LOTGIDRAFT_105823"/>
<dbReference type="InterPro" id="IPR035595">
    <property type="entry name" value="UDP_glycos_trans_CS"/>
</dbReference>
<dbReference type="EC" id="2.4.1.17" evidence="5"/>
<organism evidence="6 7">
    <name type="scientific">Lottia gigantea</name>
    <name type="common">Giant owl limpet</name>
    <dbReference type="NCBI Taxonomy" id="225164"/>
    <lineage>
        <taxon>Eukaryota</taxon>
        <taxon>Metazoa</taxon>
        <taxon>Spiralia</taxon>
        <taxon>Lophotrochozoa</taxon>
        <taxon>Mollusca</taxon>
        <taxon>Gastropoda</taxon>
        <taxon>Patellogastropoda</taxon>
        <taxon>Lottioidea</taxon>
        <taxon>Lottiidae</taxon>
        <taxon>Lottia</taxon>
    </lineage>
</organism>